<dbReference type="Gene3D" id="1.10.510.10">
    <property type="entry name" value="Transferase(Phosphotransferase) domain 1"/>
    <property type="match status" value="1"/>
</dbReference>
<gene>
    <name evidence="3" type="ORF">PISMIDRAFT_676247</name>
</gene>
<dbReference type="SUPFAM" id="SSF56112">
    <property type="entry name" value="Protein kinase-like (PK-like)"/>
    <property type="match status" value="1"/>
</dbReference>
<dbReference type="InterPro" id="IPR040976">
    <property type="entry name" value="Pkinase_fungal"/>
</dbReference>
<protein>
    <recommendedName>
        <fullName evidence="2">Fungal-type protein kinase domain-containing protein</fullName>
    </recommendedName>
</protein>
<proteinExistence type="predicted"/>
<dbReference type="HOGENOM" id="CLU_847634_0_0_1"/>
<dbReference type="Pfam" id="PF17667">
    <property type="entry name" value="Pkinase_fungal"/>
    <property type="match status" value="1"/>
</dbReference>
<evidence type="ECO:0000256" key="1">
    <source>
        <dbReference type="SAM" id="MobiDB-lite"/>
    </source>
</evidence>
<dbReference type="AlphaFoldDB" id="A0A0C9ZAX7"/>
<reference evidence="3 4" key="1">
    <citation type="submission" date="2014-04" db="EMBL/GenBank/DDBJ databases">
        <authorList>
            <consortium name="DOE Joint Genome Institute"/>
            <person name="Kuo A."/>
            <person name="Kohler A."/>
            <person name="Costa M.D."/>
            <person name="Nagy L.G."/>
            <person name="Floudas D."/>
            <person name="Copeland A."/>
            <person name="Barry K.W."/>
            <person name="Cichocki N."/>
            <person name="Veneault-Fourrey C."/>
            <person name="LaButti K."/>
            <person name="Lindquist E.A."/>
            <person name="Lipzen A."/>
            <person name="Lundell T."/>
            <person name="Morin E."/>
            <person name="Murat C."/>
            <person name="Sun H."/>
            <person name="Tunlid A."/>
            <person name="Henrissat B."/>
            <person name="Grigoriev I.V."/>
            <person name="Hibbett D.S."/>
            <person name="Martin F."/>
            <person name="Nordberg H.P."/>
            <person name="Cantor M.N."/>
            <person name="Hua S.X."/>
        </authorList>
    </citation>
    <scope>NUCLEOTIDE SEQUENCE [LARGE SCALE GENOMIC DNA]</scope>
    <source>
        <strain evidence="3 4">441</strain>
    </source>
</reference>
<evidence type="ECO:0000259" key="2">
    <source>
        <dbReference type="Pfam" id="PF17667"/>
    </source>
</evidence>
<dbReference type="InterPro" id="IPR011009">
    <property type="entry name" value="Kinase-like_dom_sf"/>
</dbReference>
<evidence type="ECO:0000313" key="3">
    <source>
        <dbReference type="EMBL" id="KIK26411.1"/>
    </source>
</evidence>
<feature type="region of interest" description="Disordered" evidence="1">
    <location>
        <begin position="303"/>
        <end position="328"/>
    </location>
</feature>
<dbReference type="Proteomes" id="UP000054018">
    <property type="component" value="Unassembled WGS sequence"/>
</dbReference>
<dbReference type="EMBL" id="KN833702">
    <property type="protein sequence ID" value="KIK26411.1"/>
    <property type="molecule type" value="Genomic_DNA"/>
</dbReference>
<name>A0A0C9ZAX7_9AGAM</name>
<feature type="domain" description="Fungal-type protein kinase" evidence="2">
    <location>
        <begin position="51"/>
        <end position="193"/>
    </location>
</feature>
<dbReference type="OrthoDB" id="3271139at2759"/>
<organism evidence="3 4">
    <name type="scientific">Pisolithus microcarpus 441</name>
    <dbReference type="NCBI Taxonomy" id="765257"/>
    <lineage>
        <taxon>Eukaryota</taxon>
        <taxon>Fungi</taxon>
        <taxon>Dikarya</taxon>
        <taxon>Basidiomycota</taxon>
        <taxon>Agaricomycotina</taxon>
        <taxon>Agaricomycetes</taxon>
        <taxon>Agaricomycetidae</taxon>
        <taxon>Boletales</taxon>
        <taxon>Sclerodermatineae</taxon>
        <taxon>Pisolithaceae</taxon>
        <taxon>Pisolithus</taxon>
    </lineage>
</organism>
<dbReference type="STRING" id="765257.A0A0C9ZAX7"/>
<sequence>MANGKIDSTDSLLPEFDLPAGCTSYPLPADEVQKPKPTGTGEGLTPTFPSVPRRTKHSKVPHRTDPRLVSRDVFQSIYDLRNLDTVFATLEDAPVDFLHDADWVHRDVNACNVVRSGKMAKLDDFDYAKRMDSKTTHELQQLTLDFMACEAGAHNYLFELLVCRPYADEHDCPFRFNPLHDMESVWWMAMWVVYYHAVQAGEPLSEQLEYLHKLFPGRLGERTIAFFAALKFEALPTSFVHAGYAVEYMRREILAAYAESEKKMPPAYANPLKQLHSVFTDQLASAVAHCRGISHFSLSAKRQLEDSTSEDRDSKQAKLQEVMRSDAQ</sequence>
<reference evidence="4" key="2">
    <citation type="submission" date="2015-01" db="EMBL/GenBank/DDBJ databases">
        <title>Evolutionary Origins and Diversification of the Mycorrhizal Mutualists.</title>
        <authorList>
            <consortium name="DOE Joint Genome Institute"/>
            <consortium name="Mycorrhizal Genomics Consortium"/>
            <person name="Kohler A."/>
            <person name="Kuo A."/>
            <person name="Nagy L.G."/>
            <person name="Floudas D."/>
            <person name="Copeland A."/>
            <person name="Barry K.W."/>
            <person name="Cichocki N."/>
            <person name="Veneault-Fourrey C."/>
            <person name="LaButti K."/>
            <person name="Lindquist E.A."/>
            <person name="Lipzen A."/>
            <person name="Lundell T."/>
            <person name="Morin E."/>
            <person name="Murat C."/>
            <person name="Riley R."/>
            <person name="Ohm R."/>
            <person name="Sun H."/>
            <person name="Tunlid A."/>
            <person name="Henrissat B."/>
            <person name="Grigoriev I.V."/>
            <person name="Hibbett D.S."/>
            <person name="Martin F."/>
        </authorList>
    </citation>
    <scope>NUCLEOTIDE SEQUENCE [LARGE SCALE GENOMIC DNA]</scope>
    <source>
        <strain evidence="4">441</strain>
    </source>
</reference>
<keyword evidence="4" id="KW-1185">Reference proteome</keyword>
<accession>A0A0C9ZAX7</accession>
<feature type="region of interest" description="Disordered" evidence="1">
    <location>
        <begin position="24"/>
        <end position="62"/>
    </location>
</feature>
<evidence type="ECO:0000313" key="4">
    <source>
        <dbReference type="Proteomes" id="UP000054018"/>
    </source>
</evidence>